<feature type="compositionally biased region" description="Polar residues" evidence="7">
    <location>
        <begin position="164"/>
        <end position="173"/>
    </location>
</feature>
<name>G2Q568_THET4</name>
<evidence type="ECO:0000259" key="8">
    <source>
        <dbReference type="PROSITE" id="PS50048"/>
    </source>
</evidence>
<sequence>MDPVKSSTSNPGSPPLESKHPPSSTSPSKEDQSSQPPKKATARKRTKTGCLTCRRRRIKCDEGKPTCNNCIKSKRNCEGYSQRLTFKEPLGSFPSGHLYSHPVYHPQAQDALFGAQKPAAQIKASSSRAPLAIITPKPPPADFSSGARSLQFGQEGGYGPPSTAGGSAFNNHAAQLPTPPVLGPDSGLVAEHLSPSTQRGSLSLHGGSSFGAQATVMQGFGIHPTMAADAPPVFASHHAPVSGPGQPLVTPQSGGGTIDRPLGGERDYWQSDDEASMADSGDEDAHPDLHLPHLESNDLGIQVARRLEPHRDLYGVRIRSFGGMAEENILDTYTPSSASSPLNDSQTATVFWYFVNVTGQSMSLYERHPFDPTPMFHGHPVPKQRQHIWTYTFPIMAFNHPALMQAMLALGSLQMAKLQDSPPTAAMKHYHLSLRRIAKNYQSPQKRTQPATLAATLLLGFYEVWNSDHDKWCKHLWGARAVLRDIPLRRQTCDVLAYKRRRWQQLIRGHHVDPGAVDTELIFQLSGQMVSYDNTAQGHVIDDSTGPTRITERDVEKYEQMRDLYWWYCKMDVYQSFLGGTRPLMEYKEWTQCVPRGSFGRMDSISGTFDYLILLLGRLADFASRDLARKRRARKAQGPGPGPGPGPGLSPGSSASGTGGGASPPFAQGPPGAGRGNSPPSFPGLMPTSGRVTVPRGFTPPPEFSPGSEPAEGMDLDASTAKAMREWEEIRQAFEVFRSRLGPDFEPMGPDFAPPEMTPFGPALVYRTYGIAGVWMNYYMGLIVLHRAHPSMPPVAVAAAGMAAQRTGRWANEIARICAGVHEDTTHLAAISTLFQDLAQRHWTIRRLRDIARLTGWQSARQIADGCETGWNRAAEMGRGPPYHSPPELGPLFPDSVWNRPRRIDRRIQELGAGENRLVLARSEQAHYALGLLSVERDLYTLDIGDDAEGEEEAER</sequence>
<dbReference type="Proteomes" id="UP000007322">
    <property type="component" value="Chromosome 1"/>
</dbReference>
<keyword evidence="6" id="KW-0539">Nucleus</keyword>
<evidence type="ECO:0000256" key="2">
    <source>
        <dbReference type="ARBA" id="ARBA00022833"/>
    </source>
</evidence>
<dbReference type="GO" id="GO:0008270">
    <property type="term" value="F:zinc ion binding"/>
    <property type="evidence" value="ECO:0007669"/>
    <property type="project" value="InterPro"/>
</dbReference>
<dbReference type="CDD" id="cd00067">
    <property type="entry name" value="GAL4"/>
    <property type="match status" value="1"/>
</dbReference>
<accession>G2Q568</accession>
<dbReference type="GO" id="GO:0000976">
    <property type="term" value="F:transcription cis-regulatory region binding"/>
    <property type="evidence" value="ECO:0007669"/>
    <property type="project" value="TreeGrafter"/>
</dbReference>
<dbReference type="Pfam" id="PF11951">
    <property type="entry name" value="Fungal_trans_2"/>
    <property type="match status" value="1"/>
</dbReference>
<feature type="region of interest" description="Disordered" evidence="7">
    <location>
        <begin position="234"/>
        <end position="293"/>
    </location>
</feature>
<evidence type="ECO:0000313" key="9">
    <source>
        <dbReference type="EMBL" id="AEO55408.1"/>
    </source>
</evidence>
<dbReference type="OMA" id="IAGIWMN"/>
<gene>
    <name evidence="9" type="ORF">MYCTH_73708</name>
</gene>
<dbReference type="GeneID" id="11513193"/>
<dbReference type="InterPro" id="IPR001138">
    <property type="entry name" value="Zn2Cys6_DnaBD"/>
</dbReference>
<evidence type="ECO:0000256" key="7">
    <source>
        <dbReference type="SAM" id="MobiDB-lite"/>
    </source>
</evidence>
<dbReference type="OrthoDB" id="5391043at2759"/>
<dbReference type="PROSITE" id="PS00463">
    <property type="entry name" value="ZN2_CY6_FUNGAL_1"/>
    <property type="match status" value="1"/>
</dbReference>
<dbReference type="VEuPathDB" id="FungiDB:MYCTH_73708"/>
<evidence type="ECO:0000256" key="3">
    <source>
        <dbReference type="ARBA" id="ARBA00023015"/>
    </source>
</evidence>
<dbReference type="SUPFAM" id="SSF57701">
    <property type="entry name" value="Zn2/Cys6 DNA-binding domain"/>
    <property type="match status" value="1"/>
</dbReference>
<feature type="region of interest" description="Disordered" evidence="7">
    <location>
        <begin position="630"/>
        <end position="713"/>
    </location>
</feature>
<dbReference type="SMART" id="SM00066">
    <property type="entry name" value="GAL4"/>
    <property type="match status" value="1"/>
</dbReference>
<dbReference type="GO" id="GO:0005634">
    <property type="term" value="C:nucleus"/>
    <property type="evidence" value="ECO:0007669"/>
    <property type="project" value="UniProtKB-SubCell"/>
</dbReference>
<proteinExistence type="predicted"/>
<feature type="domain" description="Zn(2)-C6 fungal-type" evidence="8">
    <location>
        <begin position="49"/>
        <end position="77"/>
    </location>
</feature>
<dbReference type="GO" id="GO:0000981">
    <property type="term" value="F:DNA-binding transcription factor activity, RNA polymerase II-specific"/>
    <property type="evidence" value="ECO:0007669"/>
    <property type="project" value="InterPro"/>
</dbReference>
<keyword evidence="10" id="KW-1185">Reference proteome</keyword>
<organism evidence="9 10">
    <name type="scientific">Thermothelomyces thermophilus (strain ATCC 42464 / BCRC 31852 / DSM 1799)</name>
    <name type="common">Sporotrichum thermophile</name>
    <dbReference type="NCBI Taxonomy" id="573729"/>
    <lineage>
        <taxon>Eukaryota</taxon>
        <taxon>Fungi</taxon>
        <taxon>Dikarya</taxon>
        <taxon>Ascomycota</taxon>
        <taxon>Pezizomycotina</taxon>
        <taxon>Sordariomycetes</taxon>
        <taxon>Sordariomycetidae</taxon>
        <taxon>Sordariales</taxon>
        <taxon>Chaetomiaceae</taxon>
        <taxon>Thermothelomyces</taxon>
    </lineage>
</organism>
<dbReference type="CDD" id="cd12148">
    <property type="entry name" value="fungal_TF_MHR"/>
    <property type="match status" value="1"/>
</dbReference>
<dbReference type="KEGG" id="mtm:MYCTH_73708"/>
<keyword evidence="5" id="KW-0804">Transcription</keyword>
<feature type="compositionally biased region" description="Basic and acidic residues" evidence="7">
    <location>
        <begin position="283"/>
        <end position="293"/>
    </location>
</feature>
<dbReference type="PANTHER" id="PTHR37534">
    <property type="entry name" value="TRANSCRIPTIONAL ACTIVATOR PROTEIN UGA3"/>
    <property type="match status" value="1"/>
</dbReference>
<dbReference type="HOGENOM" id="CLU_006603_0_0_1"/>
<dbReference type="AlphaFoldDB" id="G2Q568"/>
<dbReference type="InterPro" id="IPR021858">
    <property type="entry name" value="Fun_TF"/>
</dbReference>
<evidence type="ECO:0000256" key="5">
    <source>
        <dbReference type="ARBA" id="ARBA00023163"/>
    </source>
</evidence>
<keyword evidence="4" id="KW-0238">DNA-binding</keyword>
<feature type="region of interest" description="Disordered" evidence="7">
    <location>
        <begin position="1"/>
        <end position="48"/>
    </location>
</feature>
<evidence type="ECO:0000256" key="4">
    <source>
        <dbReference type="ARBA" id="ARBA00023125"/>
    </source>
</evidence>
<dbReference type="eggNOG" id="ENOG502QT9U">
    <property type="taxonomic scope" value="Eukaryota"/>
</dbReference>
<keyword evidence="3" id="KW-0805">Transcription regulation</keyword>
<reference evidence="9 10" key="1">
    <citation type="journal article" date="2011" name="Nat. Biotechnol.">
        <title>Comparative genomic analysis of the thermophilic biomass-degrading fungi Myceliophthora thermophila and Thielavia terrestris.</title>
        <authorList>
            <person name="Berka R.M."/>
            <person name="Grigoriev I.V."/>
            <person name="Otillar R."/>
            <person name="Salamov A."/>
            <person name="Grimwood J."/>
            <person name="Reid I."/>
            <person name="Ishmael N."/>
            <person name="John T."/>
            <person name="Darmond C."/>
            <person name="Moisan M.-C."/>
            <person name="Henrissat B."/>
            <person name="Coutinho P.M."/>
            <person name="Lombard V."/>
            <person name="Natvig D.O."/>
            <person name="Lindquist E."/>
            <person name="Schmutz J."/>
            <person name="Lucas S."/>
            <person name="Harris P."/>
            <person name="Powlowski J."/>
            <person name="Bellemare A."/>
            <person name="Taylor D."/>
            <person name="Butler G."/>
            <person name="de Vries R.P."/>
            <person name="Allijn I.E."/>
            <person name="van den Brink J."/>
            <person name="Ushinsky S."/>
            <person name="Storms R."/>
            <person name="Powell A.J."/>
            <person name="Paulsen I.T."/>
            <person name="Elbourne L.D.H."/>
            <person name="Baker S.E."/>
            <person name="Magnuson J."/>
            <person name="LaBoissiere S."/>
            <person name="Clutterbuck A.J."/>
            <person name="Martinez D."/>
            <person name="Wogulis M."/>
            <person name="de Leon A.L."/>
            <person name="Rey M.W."/>
            <person name="Tsang A."/>
        </authorList>
    </citation>
    <scope>NUCLEOTIDE SEQUENCE [LARGE SCALE GENOMIC DNA]</scope>
    <source>
        <strain evidence="10">ATCC 42464 / BCRC 31852 / DSM 1799</strain>
    </source>
</reference>
<dbReference type="STRING" id="573729.G2Q568"/>
<dbReference type="Pfam" id="PF00172">
    <property type="entry name" value="Zn_clus"/>
    <property type="match status" value="1"/>
</dbReference>
<dbReference type="PANTHER" id="PTHR37534:SF23">
    <property type="entry name" value="ZN(II)2CYS6 TRANSCRIPTION FACTOR (EUROFUNG)"/>
    <property type="match status" value="1"/>
</dbReference>
<feature type="compositionally biased region" description="Polar residues" evidence="7">
    <location>
        <begin position="1"/>
        <end position="11"/>
    </location>
</feature>
<dbReference type="PROSITE" id="PS50048">
    <property type="entry name" value="ZN2_CY6_FUNGAL_2"/>
    <property type="match status" value="1"/>
</dbReference>
<feature type="region of interest" description="Disordered" evidence="7">
    <location>
        <begin position="152"/>
        <end position="176"/>
    </location>
</feature>
<evidence type="ECO:0000256" key="1">
    <source>
        <dbReference type="ARBA" id="ARBA00004123"/>
    </source>
</evidence>
<dbReference type="RefSeq" id="XP_003660653.1">
    <property type="nucleotide sequence ID" value="XM_003660605.1"/>
</dbReference>
<dbReference type="InParanoid" id="G2Q568"/>
<dbReference type="EMBL" id="CP003002">
    <property type="protein sequence ID" value="AEO55408.1"/>
    <property type="molecule type" value="Genomic_DNA"/>
</dbReference>
<evidence type="ECO:0000256" key="6">
    <source>
        <dbReference type="ARBA" id="ARBA00023242"/>
    </source>
</evidence>
<keyword evidence="2" id="KW-0862">Zinc</keyword>
<protein>
    <submittedName>
        <fullName evidence="9">Fungal transcriptional regulatory-like protein</fullName>
    </submittedName>
</protein>
<dbReference type="InterPro" id="IPR036864">
    <property type="entry name" value="Zn2-C6_fun-type_DNA-bd_sf"/>
</dbReference>
<feature type="compositionally biased region" description="Acidic residues" evidence="7">
    <location>
        <begin position="270"/>
        <end position="282"/>
    </location>
</feature>
<dbReference type="Gene3D" id="4.10.240.10">
    <property type="entry name" value="Zn(2)-C6 fungal-type DNA-binding domain"/>
    <property type="match status" value="1"/>
</dbReference>
<comment type="subcellular location">
    <subcellularLocation>
        <location evidence="1">Nucleus</location>
    </subcellularLocation>
</comment>
<dbReference type="GO" id="GO:0045944">
    <property type="term" value="P:positive regulation of transcription by RNA polymerase II"/>
    <property type="evidence" value="ECO:0007669"/>
    <property type="project" value="TreeGrafter"/>
</dbReference>
<evidence type="ECO:0000313" key="10">
    <source>
        <dbReference type="Proteomes" id="UP000007322"/>
    </source>
</evidence>